<reference evidence="2 3" key="2">
    <citation type="journal article" date="2011" name="Stand. Genomic Sci.">
        <title>Complete genome sequence of Isosphaera pallida type strain (IS1B).</title>
        <authorList>
            <consortium name="US DOE Joint Genome Institute (JGI-PGF)"/>
            <person name="Goker M."/>
            <person name="Cleland D."/>
            <person name="Saunders E."/>
            <person name="Lapidus A."/>
            <person name="Nolan M."/>
            <person name="Lucas S."/>
            <person name="Hammon N."/>
            <person name="Deshpande S."/>
            <person name="Cheng J.F."/>
            <person name="Tapia R."/>
            <person name="Han C."/>
            <person name="Goodwin L."/>
            <person name="Pitluck S."/>
            <person name="Liolios K."/>
            <person name="Pagani I."/>
            <person name="Ivanova N."/>
            <person name="Mavromatis K."/>
            <person name="Pati A."/>
            <person name="Chen A."/>
            <person name="Palaniappan K."/>
            <person name="Land M."/>
            <person name="Hauser L."/>
            <person name="Chang Y.J."/>
            <person name="Jeffries C.D."/>
            <person name="Detter J.C."/>
            <person name="Beck B."/>
            <person name="Woyke T."/>
            <person name="Bristow J."/>
            <person name="Eisen J.A."/>
            <person name="Markowitz V."/>
            <person name="Hugenholtz P."/>
            <person name="Kyrpides N.C."/>
            <person name="Klenk H.P."/>
        </authorList>
    </citation>
    <scope>NUCLEOTIDE SEQUENCE [LARGE SCALE GENOMIC DNA]</scope>
    <source>
        <strain evidence="3">ATCC 43644 / DSM 9630 / IS1B</strain>
    </source>
</reference>
<name>E8R1A0_ISOPI</name>
<dbReference type="SUPFAM" id="SSF54523">
    <property type="entry name" value="Pili subunits"/>
    <property type="match status" value="1"/>
</dbReference>
<dbReference type="HOGENOM" id="CLU_327006_0_0_0"/>
<dbReference type="RefSeq" id="WP_013563595.1">
    <property type="nucleotide sequence ID" value="NC_014962.1"/>
</dbReference>
<proteinExistence type="predicted"/>
<dbReference type="InParanoid" id="E8R1A0"/>
<feature type="domain" description="DUF1559" evidence="1">
    <location>
        <begin position="800"/>
        <end position="830"/>
    </location>
</feature>
<evidence type="ECO:0000259" key="1">
    <source>
        <dbReference type="Pfam" id="PF07596"/>
    </source>
</evidence>
<dbReference type="AlphaFoldDB" id="E8R1A0"/>
<dbReference type="STRING" id="575540.Isop_0715"/>
<sequence>MNPTRRRRATWAPVAAALIGWGATLGVALPVSVSRVQAQNAENSPARLVPGEQLVYYLEWVGLDARRDDWNRTAAAQVLNEAGYGRILNQIVEQIASYAERSMGPNGPDLDFVRAVVTRVVDRGFALGVQANFAEPVQGNPLRAAVAVFTGVGRNDLRPTLEVLLGQFGFNTVQAEDVTYWILPPPPVFETAAIWFVGEDLVIAAGQDNVAQLVNDVAQGRSPSALKNPIRERLVNPTDAQAIRALGLGFIELEGVPFGAASQALGLDGLKRVESVIGFQGAALATEARIVAPAPRRGLLTLLDQPGLDWDNPPPIPAEVNDFTIVSFDPAAAIKLAKTLTGEFDPRAPAQIDQTLADIKTRFQIDLEGDWIKAIGHQFSFFVVPPSENDNLNMLYFRVPKVAMVAQPRDPAQFRAGLDRTMNAVNPLLANAGMPMFDAAFEEMGMRFEFPEGPPASGQLQFRKLKTGDGWALTIPPAVFPMNVGVRPTALVGPRDFVLSVSPEAARQVTAIRAGEQPSWFEQKSNRQLIQDLKTGGKPILFAITDPRDTTPQFLMNVPAMVQGLAGFTAYLNPDAPPFVLEIDPDDIPSRASLRKPLFPNTVLASVDDFGLTIRTRTSLPAANVGVSTGAFATALMLPAVQSAREAARRTQCANNLKQMAIAAFNYEVVYGRFPDDIRDPKTGEPLLSWRVAILPYLEQQNLYNRFKLDEPWDSPHNLELLNEMPAIFRCPSDDTMGEGMTGYLSFRGPGAFLDRPGGTSLVEISDGTSNTIMVAEGLEGVEWTRPRDFTFDPEAEMPVEGIGSKHPGGYNALFGDGSVRFLRTTLDPQTLKALITRNGGEIINPNGLLP</sequence>
<protein>
    <recommendedName>
        <fullName evidence="1">DUF1559 domain-containing protein</fullName>
    </recommendedName>
</protein>
<dbReference type="OrthoDB" id="285651at2"/>
<evidence type="ECO:0000313" key="2">
    <source>
        <dbReference type="EMBL" id="ADV61306.1"/>
    </source>
</evidence>
<accession>E8R1A0</accession>
<dbReference type="KEGG" id="ipa:Isop_0715"/>
<dbReference type="EMBL" id="CP002353">
    <property type="protein sequence ID" value="ADV61306.1"/>
    <property type="molecule type" value="Genomic_DNA"/>
</dbReference>
<dbReference type="InterPro" id="IPR011453">
    <property type="entry name" value="DUF1559"/>
</dbReference>
<reference key="1">
    <citation type="submission" date="2010-11" db="EMBL/GenBank/DDBJ databases">
        <title>The complete sequence of chromosome of Isophaera pallida ATCC 43644.</title>
        <authorList>
            <consortium name="US DOE Joint Genome Institute (JGI-PGF)"/>
            <person name="Lucas S."/>
            <person name="Copeland A."/>
            <person name="Lapidus A."/>
            <person name="Bruce D."/>
            <person name="Goodwin L."/>
            <person name="Pitluck S."/>
            <person name="Kyrpides N."/>
            <person name="Mavromatis K."/>
            <person name="Pagani I."/>
            <person name="Ivanova N."/>
            <person name="Saunders E."/>
            <person name="Brettin T."/>
            <person name="Detter J.C."/>
            <person name="Han C."/>
            <person name="Tapia R."/>
            <person name="Land M."/>
            <person name="Hauser L."/>
            <person name="Markowitz V."/>
            <person name="Cheng J.-F."/>
            <person name="Hugenholtz P."/>
            <person name="Woyke T."/>
            <person name="Wu D."/>
            <person name="Eisen J.A."/>
        </authorList>
    </citation>
    <scope>NUCLEOTIDE SEQUENCE</scope>
    <source>
        <strain>ATCC 43644</strain>
    </source>
</reference>
<dbReference type="InterPro" id="IPR045584">
    <property type="entry name" value="Pilin-like"/>
</dbReference>
<dbReference type="Pfam" id="PF07596">
    <property type="entry name" value="SBP_bac_10"/>
    <property type="match status" value="2"/>
</dbReference>
<gene>
    <name evidence="2" type="ordered locus">Isop_0715</name>
</gene>
<dbReference type="eggNOG" id="COG0526">
    <property type="taxonomic scope" value="Bacteria"/>
</dbReference>
<feature type="domain" description="DUF1559" evidence="1">
    <location>
        <begin position="642"/>
        <end position="789"/>
    </location>
</feature>
<dbReference type="PANTHER" id="PTHR30093:SF2">
    <property type="entry name" value="TYPE II SECRETION SYSTEM PROTEIN H"/>
    <property type="match status" value="1"/>
</dbReference>
<dbReference type="Proteomes" id="UP000008631">
    <property type="component" value="Chromosome"/>
</dbReference>
<dbReference type="PANTHER" id="PTHR30093">
    <property type="entry name" value="GENERAL SECRETION PATHWAY PROTEIN G"/>
    <property type="match status" value="1"/>
</dbReference>
<dbReference type="eggNOG" id="COG4219">
    <property type="taxonomic scope" value="Bacteria"/>
</dbReference>
<dbReference type="NCBIfam" id="TIGR04294">
    <property type="entry name" value="pre_pil_HX9DG"/>
    <property type="match status" value="1"/>
</dbReference>
<organism evidence="2 3">
    <name type="scientific">Isosphaera pallida (strain ATCC 43644 / DSM 9630 / IS1B)</name>
    <dbReference type="NCBI Taxonomy" id="575540"/>
    <lineage>
        <taxon>Bacteria</taxon>
        <taxon>Pseudomonadati</taxon>
        <taxon>Planctomycetota</taxon>
        <taxon>Planctomycetia</taxon>
        <taxon>Isosphaerales</taxon>
        <taxon>Isosphaeraceae</taxon>
        <taxon>Isosphaera</taxon>
    </lineage>
</organism>
<evidence type="ECO:0000313" key="3">
    <source>
        <dbReference type="Proteomes" id="UP000008631"/>
    </source>
</evidence>
<keyword evidence="3" id="KW-1185">Reference proteome</keyword>
<dbReference type="InterPro" id="IPR027558">
    <property type="entry name" value="Pre_pil_HX9DG_C"/>
</dbReference>